<evidence type="ECO:0000256" key="3">
    <source>
        <dbReference type="ARBA" id="ARBA00022692"/>
    </source>
</evidence>
<keyword evidence="4 7" id="KW-1133">Transmembrane helix</keyword>
<dbReference type="Pfam" id="PF14967">
    <property type="entry name" value="FAM70"/>
    <property type="match status" value="1"/>
</dbReference>
<dbReference type="PANTHER" id="PTHR33721">
    <property type="entry name" value="TRANSMEMBRANE PROTEIN 255B-LIKE"/>
    <property type="match status" value="1"/>
</dbReference>
<dbReference type="OrthoDB" id="10034004at2759"/>
<organism evidence="8 9">
    <name type="scientific">Pangasianodon hypophthalmus</name>
    <name type="common">Striped catfish</name>
    <name type="synonym">Helicophagus hypophthalmus</name>
    <dbReference type="NCBI Taxonomy" id="310915"/>
    <lineage>
        <taxon>Eukaryota</taxon>
        <taxon>Metazoa</taxon>
        <taxon>Chordata</taxon>
        <taxon>Craniata</taxon>
        <taxon>Vertebrata</taxon>
        <taxon>Euteleostomi</taxon>
        <taxon>Actinopterygii</taxon>
        <taxon>Neopterygii</taxon>
        <taxon>Teleostei</taxon>
        <taxon>Ostariophysi</taxon>
        <taxon>Siluriformes</taxon>
        <taxon>Pangasiidae</taxon>
        <taxon>Pangasianodon</taxon>
    </lineage>
</organism>
<keyword evidence="9" id="KW-1185">Reference proteome</keyword>
<sequence>MQQPSVTPSTDADSSEQYSKRRCTAMWCTVALHSLSVIILLIGLMAATRTGNVAVAGYYSGIILSFGTFLGIVGLNVVENRRPMLVASIIFISLGVISCFFCAIVDGIIAAEYIDRRPLMEGRCEFYASSTGYAYDNYYNEVVCQNYNQDCKLKVKTNTCYCCDLYSCESPGYHTHYFEFTGVSSCWDVVHLHRLLWSDVVLNVLGVFLGIITAAILGAFKDLVPAVQSQMSPRPAPPPHILYNPTQHVVTYAGFCPSGQALPAYPNYPVPMQHLNGYQAASPSQPSPEVPMSPSEESQPPTQPNNTNPSIPSQSTCPDTSGYMLTPNAPSLYPHSLGPFEKPPPYAY</sequence>
<evidence type="ECO:0000256" key="2">
    <source>
        <dbReference type="ARBA" id="ARBA00007903"/>
    </source>
</evidence>
<evidence type="ECO:0000256" key="7">
    <source>
        <dbReference type="SAM" id="Phobius"/>
    </source>
</evidence>
<feature type="transmembrane region" description="Helical" evidence="7">
    <location>
        <begin position="58"/>
        <end position="78"/>
    </location>
</feature>
<dbReference type="Proteomes" id="UP000327468">
    <property type="component" value="Chromosome 26"/>
</dbReference>
<dbReference type="PANTHER" id="PTHR33721:SF3">
    <property type="entry name" value="TRANSMEMBRANE PROTEIN 255B"/>
    <property type="match status" value="1"/>
</dbReference>
<comment type="subcellular location">
    <subcellularLocation>
        <location evidence="1">Membrane</location>
        <topology evidence="1">Multi-pass membrane protein</topology>
    </subcellularLocation>
</comment>
<feature type="compositionally biased region" description="Low complexity" evidence="6">
    <location>
        <begin position="292"/>
        <end position="316"/>
    </location>
</feature>
<evidence type="ECO:0000256" key="1">
    <source>
        <dbReference type="ARBA" id="ARBA00004141"/>
    </source>
</evidence>
<dbReference type="GO" id="GO:0016020">
    <property type="term" value="C:membrane"/>
    <property type="evidence" value="ECO:0007669"/>
    <property type="project" value="UniProtKB-SubCell"/>
</dbReference>
<proteinExistence type="inferred from homology"/>
<dbReference type="EMBL" id="VFJC01000027">
    <property type="protein sequence ID" value="KAB5523332.1"/>
    <property type="molecule type" value="Genomic_DNA"/>
</dbReference>
<gene>
    <name evidence="8" type="ORF">PHYPO_G00151340</name>
</gene>
<keyword evidence="3 7" id="KW-0812">Transmembrane</keyword>
<evidence type="ECO:0000256" key="4">
    <source>
        <dbReference type="ARBA" id="ARBA00022989"/>
    </source>
</evidence>
<protein>
    <recommendedName>
        <fullName evidence="10">Transmembrane protein 255B</fullName>
    </recommendedName>
</protein>
<comment type="similarity">
    <text evidence="2">Belongs to the TMEM255 family.</text>
</comment>
<dbReference type="InterPro" id="IPR028014">
    <property type="entry name" value="TMEM255"/>
</dbReference>
<name>A0A5N5JWI7_PANHP</name>
<feature type="transmembrane region" description="Helical" evidence="7">
    <location>
        <begin position="200"/>
        <end position="220"/>
    </location>
</feature>
<comment type="caution">
    <text evidence="8">The sequence shown here is derived from an EMBL/GenBank/DDBJ whole genome shotgun (WGS) entry which is preliminary data.</text>
</comment>
<evidence type="ECO:0000313" key="8">
    <source>
        <dbReference type="EMBL" id="KAB5523332.1"/>
    </source>
</evidence>
<evidence type="ECO:0008006" key="10">
    <source>
        <dbReference type="Google" id="ProtNLM"/>
    </source>
</evidence>
<reference evidence="8 9" key="1">
    <citation type="submission" date="2019-06" db="EMBL/GenBank/DDBJ databases">
        <title>A chromosome-scale genome assembly of the striped catfish, Pangasianodon hypophthalmus.</title>
        <authorList>
            <person name="Wen M."/>
            <person name="Zahm M."/>
            <person name="Roques C."/>
            <person name="Cabau C."/>
            <person name="Klopp C."/>
            <person name="Donnadieu C."/>
            <person name="Jouanno E."/>
            <person name="Avarre J.-C."/>
            <person name="Campet M."/>
            <person name="Ha T.T.T."/>
            <person name="Dugue R."/>
            <person name="Lampietro C."/>
            <person name="Louis A."/>
            <person name="Herpin A."/>
            <person name="Echchiki A."/>
            <person name="Berthelot C."/>
            <person name="Parey E."/>
            <person name="Roest-Crollius H."/>
            <person name="Braasch I."/>
            <person name="Postlethwait J."/>
            <person name="Bobe J."/>
            <person name="Montfort J."/>
            <person name="Bouchez O."/>
            <person name="Begum T."/>
            <person name="Schartl M."/>
            <person name="Guiguen Y."/>
        </authorList>
    </citation>
    <scope>NUCLEOTIDE SEQUENCE [LARGE SCALE GENOMIC DNA]</scope>
    <source>
        <strain evidence="8 9">Indonesia</strain>
        <tissue evidence="8">Blood</tissue>
    </source>
</reference>
<evidence type="ECO:0000256" key="6">
    <source>
        <dbReference type="SAM" id="MobiDB-lite"/>
    </source>
</evidence>
<evidence type="ECO:0000256" key="5">
    <source>
        <dbReference type="ARBA" id="ARBA00023136"/>
    </source>
</evidence>
<feature type="transmembrane region" description="Helical" evidence="7">
    <location>
        <begin position="85"/>
        <end position="111"/>
    </location>
</feature>
<evidence type="ECO:0000313" key="9">
    <source>
        <dbReference type="Proteomes" id="UP000327468"/>
    </source>
</evidence>
<feature type="region of interest" description="Disordered" evidence="6">
    <location>
        <begin position="276"/>
        <end position="348"/>
    </location>
</feature>
<keyword evidence="5 7" id="KW-0472">Membrane</keyword>
<dbReference type="AlphaFoldDB" id="A0A5N5JWI7"/>
<accession>A0A5N5JWI7</accession>
<feature type="transmembrane region" description="Helical" evidence="7">
    <location>
        <begin position="24"/>
        <end position="46"/>
    </location>
</feature>